<keyword evidence="2" id="KW-0812">Transmembrane</keyword>
<keyword evidence="4" id="KW-0255">Endonuclease</keyword>
<feature type="transmembrane region" description="Helical" evidence="2">
    <location>
        <begin position="6"/>
        <end position="24"/>
    </location>
</feature>
<evidence type="ECO:0000313" key="4">
    <source>
        <dbReference type="EMBL" id="PZQ19376.1"/>
    </source>
</evidence>
<dbReference type="AlphaFoldDB" id="A0A2W5KQJ4"/>
<comment type="similarity">
    <text evidence="1">Belongs to the UPF0213 family.</text>
</comment>
<keyword evidence="2" id="KW-1133">Transmembrane helix</keyword>
<dbReference type="Pfam" id="PF01541">
    <property type="entry name" value="GIY-YIG"/>
    <property type="match status" value="1"/>
</dbReference>
<evidence type="ECO:0000313" key="5">
    <source>
        <dbReference type="Proteomes" id="UP000249577"/>
    </source>
</evidence>
<sequence length="100" mass="11996">MSDERQFYVYILASAPYGTLYVGVTSDLVRRIWQHRENVVESFTKLYGVHRLVYFEVHATAEATIRREKRLKHWPRDWKINLIERENLKWDDLSESIASP</sequence>
<keyword evidence="2" id="KW-0472">Membrane</keyword>
<protein>
    <submittedName>
        <fullName evidence="4">Endonuclease</fullName>
    </submittedName>
</protein>
<accession>A0A2W5KQJ4</accession>
<feature type="domain" description="GIY-YIG" evidence="3">
    <location>
        <begin position="5"/>
        <end position="82"/>
    </location>
</feature>
<organism evidence="4 5">
    <name type="scientific">Ancylobacter novellus</name>
    <name type="common">Thiobacillus novellus</name>
    <dbReference type="NCBI Taxonomy" id="921"/>
    <lineage>
        <taxon>Bacteria</taxon>
        <taxon>Pseudomonadati</taxon>
        <taxon>Pseudomonadota</taxon>
        <taxon>Alphaproteobacteria</taxon>
        <taxon>Hyphomicrobiales</taxon>
        <taxon>Xanthobacteraceae</taxon>
        <taxon>Ancylobacter</taxon>
    </lineage>
</organism>
<dbReference type="PROSITE" id="PS50164">
    <property type="entry name" value="GIY_YIG"/>
    <property type="match status" value="1"/>
</dbReference>
<name>A0A2W5KQJ4_ANCNO</name>
<dbReference type="GO" id="GO:0004519">
    <property type="term" value="F:endonuclease activity"/>
    <property type="evidence" value="ECO:0007669"/>
    <property type="project" value="UniProtKB-KW"/>
</dbReference>
<reference evidence="4 5" key="1">
    <citation type="submission" date="2017-08" db="EMBL/GenBank/DDBJ databases">
        <title>Infants hospitalized years apart are colonized by the same room-sourced microbial strains.</title>
        <authorList>
            <person name="Brooks B."/>
            <person name="Olm M.R."/>
            <person name="Firek B.A."/>
            <person name="Baker R."/>
            <person name="Thomas B.C."/>
            <person name="Morowitz M.J."/>
            <person name="Banfield J.F."/>
        </authorList>
    </citation>
    <scope>NUCLEOTIDE SEQUENCE [LARGE SCALE GENOMIC DNA]</scope>
    <source>
        <strain evidence="4">S2_005_003_R2_43</strain>
    </source>
</reference>
<evidence type="ECO:0000256" key="2">
    <source>
        <dbReference type="SAM" id="Phobius"/>
    </source>
</evidence>
<dbReference type="InterPro" id="IPR000305">
    <property type="entry name" value="GIY-YIG_endonuc"/>
</dbReference>
<gene>
    <name evidence="4" type="ORF">DI565_02065</name>
</gene>
<dbReference type="InterPro" id="IPR050190">
    <property type="entry name" value="UPF0213_domain"/>
</dbReference>
<dbReference type="InterPro" id="IPR035901">
    <property type="entry name" value="GIY-YIG_endonuc_sf"/>
</dbReference>
<evidence type="ECO:0000256" key="1">
    <source>
        <dbReference type="ARBA" id="ARBA00007435"/>
    </source>
</evidence>
<keyword evidence="4" id="KW-0378">Hydrolase</keyword>
<comment type="caution">
    <text evidence="4">The sequence shown here is derived from an EMBL/GenBank/DDBJ whole genome shotgun (WGS) entry which is preliminary data.</text>
</comment>
<dbReference type="EMBL" id="QFPN01000001">
    <property type="protein sequence ID" value="PZQ19376.1"/>
    <property type="molecule type" value="Genomic_DNA"/>
</dbReference>
<dbReference type="SUPFAM" id="SSF82771">
    <property type="entry name" value="GIY-YIG endonuclease"/>
    <property type="match status" value="1"/>
</dbReference>
<proteinExistence type="inferred from homology"/>
<evidence type="ECO:0000259" key="3">
    <source>
        <dbReference type="PROSITE" id="PS50164"/>
    </source>
</evidence>
<dbReference type="PANTHER" id="PTHR34477:SF5">
    <property type="entry name" value="BSL5627 PROTEIN"/>
    <property type="match status" value="1"/>
</dbReference>
<dbReference type="Proteomes" id="UP000249577">
    <property type="component" value="Unassembled WGS sequence"/>
</dbReference>
<dbReference type="CDD" id="cd10448">
    <property type="entry name" value="GIY-YIG_unchar_3"/>
    <property type="match status" value="1"/>
</dbReference>
<dbReference type="Gene3D" id="3.40.1440.10">
    <property type="entry name" value="GIY-YIG endonuclease"/>
    <property type="match status" value="1"/>
</dbReference>
<keyword evidence="4" id="KW-0540">Nuclease</keyword>
<dbReference type="PANTHER" id="PTHR34477">
    <property type="entry name" value="UPF0213 PROTEIN YHBQ"/>
    <property type="match status" value="1"/>
</dbReference>